<keyword evidence="1" id="KW-1133">Transmembrane helix</keyword>
<name>A0A2P2JNE8_RHIMU</name>
<dbReference type="EMBL" id="GGEC01014515">
    <property type="protein sequence ID" value="MBW94998.1"/>
    <property type="molecule type" value="Transcribed_RNA"/>
</dbReference>
<protein>
    <submittedName>
        <fullName evidence="2">Uncharacterized protein</fullName>
    </submittedName>
</protein>
<proteinExistence type="predicted"/>
<sequence length="35" mass="4291">MMHYHVVEWYLMLYMVGYKVIIVNRIWLALTVFTG</sequence>
<accession>A0A2P2JNE8</accession>
<evidence type="ECO:0000313" key="2">
    <source>
        <dbReference type="EMBL" id="MBW94998.1"/>
    </source>
</evidence>
<dbReference type="AlphaFoldDB" id="A0A2P2JNE8"/>
<keyword evidence="1" id="KW-0812">Transmembrane</keyword>
<keyword evidence="1" id="KW-0472">Membrane</keyword>
<organism evidence="2">
    <name type="scientific">Rhizophora mucronata</name>
    <name type="common">Asiatic mangrove</name>
    <dbReference type="NCBI Taxonomy" id="61149"/>
    <lineage>
        <taxon>Eukaryota</taxon>
        <taxon>Viridiplantae</taxon>
        <taxon>Streptophyta</taxon>
        <taxon>Embryophyta</taxon>
        <taxon>Tracheophyta</taxon>
        <taxon>Spermatophyta</taxon>
        <taxon>Magnoliopsida</taxon>
        <taxon>eudicotyledons</taxon>
        <taxon>Gunneridae</taxon>
        <taxon>Pentapetalae</taxon>
        <taxon>rosids</taxon>
        <taxon>fabids</taxon>
        <taxon>Malpighiales</taxon>
        <taxon>Rhizophoraceae</taxon>
        <taxon>Rhizophora</taxon>
    </lineage>
</organism>
<evidence type="ECO:0000256" key="1">
    <source>
        <dbReference type="SAM" id="Phobius"/>
    </source>
</evidence>
<reference evidence="2" key="1">
    <citation type="submission" date="2018-02" db="EMBL/GenBank/DDBJ databases">
        <title>Rhizophora mucronata_Transcriptome.</title>
        <authorList>
            <person name="Meera S.P."/>
            <person name="Sreeshan A."/>
            <person name="Augustine A."/>
        </authorList>
    </citation>
    <scope>NUCLEOTIDE SEQUENCE</scope>
    <source>
        <tissue evidence="2">Leaf</tissue>
    </source>
</reference>
<feature type="transmembrane region" description="Helical" evidence="1">
    <location>
        <begin position="12"/>
        <end position="33"/>
    </location>
</feature>